<proteinExistence type="predicted"/>
<sequence>MLEKKLLKSEGQRKLFARRKIIIDEIVKLAEEKTVHESQVVERLEAYRATHGMSITKLQDDIKEKRGKGESII</sequence>
<organism evidence="1 2">
    <name type="scientific">Naganishia friedmannii</name>
    <dbReference type="NCBI Taxonomy" id="89922"/>
    <lineage>
        <taxon>Eukaryota</taxon>
        <taxon>Fungi</taxon>
        <taxon>Dikarya</taxon>
        <taxon>Basidiomycota</taxon>
        <taxon>Agaricomycotina</taxon>
        <taxon>Tremellomycetes</taxon>
        <taxon>Filobasidiales</taxon>
        <taxon>Filobasidiaceae</taxon>
        <taxon>Naganishia</taxon>
    </lineage>
</organism>
<reference evidence="1" key="1">
    <citation type="submission" date="2023-04" db="EMBL/GenBank/DDBJ databases">
        <title>Draft Genome sequencing of Naganishia species isolated from polar environments using Oxford Nanopore Technology.</title>
        <authorList>
            <person name="Leo P."/>
            <person name="Venkateswaran K."/>
        </authorList>
    </citation>
    <scope>NUCLEOTIDE SEQUENCE</scope>
    <source>
        <strain evidence="1">MNA-CCFEE 5423</strain>
    </source>
</reference>
<accession>A0ACC2UWU8</accession>
<keyword evidence="2" id="KW-1185">Reference proteome</keyword>
<evidence type="ECO:0000313" key="2">
    <source>
        <dbReference type="Proteomes" id="UP001227268"/>
    </source>
</evidence>
<protein>
    <submittedName>
        <fullName evidence="1">Uncharacterized protein</fullName>
    </submittedName>
</protein>
<dbReference type="EMBL" id="JASBWT010000050">
    <property type="protein sequence ID" value="KAJ9091540.1"/>
    <property type="molecule type" value="Genomic_DNA"/>
</dbReference>
<comment type="caution">
    <text evidence="1">The sequence shown here is derived from an EMBL/GenBank/DDBJ whole genome shotgun (WGS) entry which is preliminary data.</text>
</comment>
<evidence type="ECO:0000313" key="1">
    <source>
        <dbReference type="EMBL" id="KAJ9091540.1"/>
    </source>
</evidence>
<dbReference type="Proteomes" id="UP001227268">
    <property type="component" value="Unassembled WGS sequence"/>
</dbReference>
<name>A0ACC2UWU8_9TREE</name>
<gene>
    <name evidence="1" type="ORF">QFC21_007165</name>
</gene>